<dbReference type="InterPro" id="IPR036249">
    <property type="entry name" value="Thioredoxin-like_sf"/>
</dbReference>
<comment type="catalytic activity">
    <reaction evidence="16 18">
        <text>[protein]-dithiol + NAD(+) = [protein]-disulfide + NADH + H(+)</text>
        <dbReference type="Rhea" id="RHEA:18749"/>
        <dbReference type="Rhea" id="RHEA-COMP:10593"/>
        <dbReference type="Rhea" id="RHEA-COMP:10594"/>
        <dbReference type="ChEBI" id="CHEBI:15378"/>
        <dbReference type="ChEBI" id="CHEBI:29950"/>
        <dbReference type="ChEBI" id="CHEBI:50058"/>
        <dbReference type="ChEBI" id="CHEBI:57540"/>
        <dbReference type="ChEBI" id="CHEBI:57945"/>
        <dbReference type="EC" id="1.8.1.8"/>
    </reaction>
</comment>
<dbReference type="Proteomes" id="UP000058020">
    <property type="component" value="Chromosome"/>
</dbReference>
<evidence type="ECO:0000256" key="1">
    <source>
        <dbReference type="ARBA" id="ARBA00004429"/>
    </source>
</evidence>
<feature type="transmembrane region" description="Helical" evidence="18">
    <location>
        <begin position="538"/>
        <end position="558"/>
    </location>
</feature>
<dbReference type="GO" id="GO:0009055">
    <property type="term" value="F:electron transfer activity"/>
    <property type="evidence" value="ECO:0007669"/>
    <property type="project" value="UniProtKB-UniRule"/>
</dbReference>
<dbReference type="EC" id="1.8.1.8" evidence="18"/>
<keyword evidence="11 18" id="KW-0560">Oxidoreductase</keyword>
<dbReference type="Gene3D" id="2.60.40.1250">
    <property type="entry name" value="Thiol:disulfide interchange protein DsbD, N-terminal domain"/>
    <property type="match status" value="2"/>
</dbReference>
<dbReference type="InterPro" id="IPR035671">
    <property type="entry name" value="DsbD_gamma"/>
</dbReference>
<keyword evidence="9 18" id="KW-0249">Electron transport</keyword>
<keyword evidence="5 18" id="KW-0997">Cell inner membrane</keyword>
<evidence type="ECO:0000256" key="9">
    <source>
        <dbReference type="ARBA" id="ARBA00022982"/>
    </source>
</evidence>
<reference evidence="20 21" key="1">
    <citation type="journal article" date="2015" name="Genome Announc.">
        <title>Genome Sequence of 'Candidatus Thioglobus autotrophica' Strain EF1, a Chemoautotroph from the SUP05 Clade of Marine Gammaproteobacteria.</title>
        <authorList>
            <person name="Shah V."/>
            <person name="Morris R.M."/>
        </authorList>
    </citation>
    <scope>NUCLEOTIDE SEQUENCE [LARGE SCALE GENOMIC DNA]</scope>
    <source>
        <strain evidence="20 21">EF1</strain>
    </source>
</reference>
<name>A0A0M5LL12_9GAMM</name>
<evidence type="ECO:0000256" key="12">
    <source>
        <dbReference type="ARBA" id="ARBA00023027"/>
    </source>
</evidence>
<keyword evidence="6 18" id="KW-0812">Transmembrane</keyword>
<evidence type="ECO:0000256" key="4">
    <source>
        <dbReference type="ARBA" id="ARBA00022475"/>
    </source>
</evidence>
<evidence type="ECO:0000313" key="20">
    <source>
        <dbReference type="EMBL" id="ALE52423.1"/>
    </source>
</evidence>
<feature type="disulfide bond" description="Redox-active" evidence="18">
    <location>
        <begin position="130"/>
        <end position="136"/>
    </location>
</feature>
<evidence type="ECO:0000256" key="15">
    <source>
        <dbReference type="ARBA" id="ARBA00023284"/>
    </source>
</evidence>
<feature type="transmembrane region" description="Helical" evidence="18">
    <location>
        <begin position="385"/>
        <end position="409"/>
    </location>
</feature>
<dbReference type="PANTHER" id="PTHR32234:SF0">
    <property type="entry name" value="THIOL:DISULFIDE INTERCHANGE PROTEIN DSBD"/>
    <property type="match status" value="1"/>
</dbReference>
<gene>
    <name evidence="18" type="primary">dsbD</name>
    <name evidence="20" type="ORF">SP60_03840</name>
</gene>
<evidence type="ECO:0000256" key="16">
    <source>
        <dbReference type="ARBA" id="ARBA00047388"/>
    </source>
</evidence>
<evidence type="ECO:0000256" key="6">
    <source>
        <dbReference type="ARBA" id="ARBA00022692"/>
    </source>
</evidence>
<dbReference type="PANTHER" id="PTHR32234">
    <property type="entry name" value="THIOL:DISULFIDE INTERCHANGE PROTEIN DSBD"/>
    <property type="match status" value="1"/>
</dbReference>
<proteinExistence type="inferred from homology"/>
<evidence type="ECO:0000256" key="5">
    <source>
        <dbReference type="ARBA" id="ARBA00022519"/>
    </source>
</evidence>
<dbReference type="InterPro" id="IPR028250">
    <property type="entry name" value="DsbDN"/>
</dbReference>
<keyword evidence="15 18" id="KW-0676">Redox-active center</keyword>
<evidence type="ECO:0000259" key="19">
    <source>
        <dbReference type="PROSITE" id="PS51352"/>
    </source>
</evidence>
<dbReference type="SUPFAM" id="SSF74863">
    <property type="entry name" value="Thiol:disulfide interchange protein DsbD, N-terminal domain (DsbD-alpha)"/>
    <property type="match status" value="2"/>
</dbReference>
<keyword evidence="21" id="KW-1185">Reference proteome</keyword>
<dbReference type="STRING" id="1705394.SP60_03840"/>
<feature type="transmembrane region" description="Helical" evidence="18">
    <location>
        <begin position="464"/>
        <end position="494"/>
    </location>
</feature>
<evidence type="ECO:0000256" key="2">
    <source>
        <dbReference type="ARBA" id="ARBA00007241"/>
    </source>
</evidence>
<keyword evidence="8 18" id="KW-0201">Cytochrome c-type biogenesis</keyword>
<dbReference type="InterPro" id="IPR022910">
    <property type="entry name" value="Thiol_diS_interchange_DbsD"/>
</dbReference>
<comment type="similarity">
    <text evidence="2 18">Belongs to the thioredoxin family. DsbD subfamily.</text>
</comment>
<comment type="catalytic activity">
    <reaction evidence="17 18">
        <text>[protein]-dithiol + NADP(+) = [protein]-disulfide + NADPH + H(+)</text>
        <dbReference type="Rhea" id="RHEA:18753"/>
        <dbReference type="Rhea" id="RHEA-COMP:10593"/>
        <dbReference type="Rhea" id="RHEA-COMP:10594"/>
        <dbReference type="ChEBI" id="CHEBI:15378"/>
        <dbReference type="ChEBI" id="CHEBI:29950"/>
        <dbReference type="ChEBI" id="CHEBI:50058"/>
        <dbReference type="ChEBI" id="CHEBI:57783"/>
        <dbReference type="ChEBI" id="CHEBI:58349"/>
        <dbReference type="EC" id="1.8.1.8"/>
    </reaction>
</comment>
<protein>
    <recommendedName>
        <fullName evidence="18">Thiol:disulfide interchange protein DsbD</fullName>
        <ecNumber evidence="18">1.8.1.8</ecNumber>
    </recommendedName>
    <alternativeName>
        <fullName evidence="18">Protein-disulfide reductase</fullName>
        <shortName evidence="18">Disulfide reductase</shortName>
    </alternativeName>
</protein>
<dbReference type="GO" id="GO:0017004">
    <property type="term" value="P:cytochrome complex assembly"/>
    <property type="evidence" value="ECO:0007669"/>
    <property type="project" value="UniProtKB-UniRule"/>
</dbReference>
<evidence type="ECO:0000256" key="8">
    <source>
        <dbReference type="ARBA" id="ARBA00022748"/>
    </source>
</evidence>
<dbReference type="Pfam" id="PF13899">
    <property type="entry name" value="Thioredoxin_7"/>
    <property type="match status" value="1"/>
</dbReference>
<dbReference type="GO" id="GO:0005886">
    <property type="term" value="C:plasma membrane"/>
    <property type="evidence" value="ECO:0007669"/>
    <property type="project" value="UniProtKB-SubCell"/>
</dbReference>
<keyword evidence="14 18" id="KW-1015">Disulfide bond</keyword>
<evidence type="ECO:0000256" key="18">
    <source>
        <dbReference type="HAMAP-Rule" id="MF_00399"/>
    </source>
</evidence>
<evidence type="ECO:0000313" key="21">
    <source>
        <dbReference type="Proteomes" id="UP000058020"/>
    </source>
</evidence>
<dbReference type="GO" id="GO:0047134">
    <property type="term" value="F:protein-disulfide reductase [NAD(P)H] activity"/>
    <property type="evidence" value="ECO:0007669"/>
    <property type="project" value="UniProtKB-UniRule"/>
</dbReference>
<comment type="subcellular location">
    <subcellularLocation>
        <location evidence="1 18">Cell inner membrane</location>
        <topology evidence="1 18">Multi-pass membrane protein</topology>
    </subcellularLocation>
</comment>
<dbReference type="KEGG" id="tho:SP60_03840"/>
<evidence type="ECO:0000256" key="3">
    <source>
        <dbReference type="ARBA" id="ARBA00022448"/>
    </source>
</evidence>
<feature type="transmembrane region" description="Helical" evidence="18">
    <location>
        <begin position="594"/>
        <end position="613"/>
    </location>
</feature>
<evidence type="ECO:0000256" key="10">
    <source>
        <dbReference type="ARBA" id="ARBA00022989"/>
    </source>
</evidence>
<organism evidence="20 21">
    <name type="scientific">Candidatus Thioglobus autotrophicus</name>
    <dbReference type="NCBI Taxonomy" id="1705394"/>
    <lineage>
        <taxon>Bacteria</taxon>
        <taxon>Pseudomonadati</taxon>
        <taxon>Pseudomonadota</taxon>
        <taxon>Gammaproteobacteria</taxon>
        <taxon>Candidatus Pseudothioglobaceae</taxon>
        <taxon>Candidatus Thioglobus</taxon>
    </lineage>
</organism>
<keyword evidence="7 18" id="KW-0732">Signal</keyword>
<evidence type="ECO:0000256" key="17">
    <source>
        <dbReference type="ARBA" id="ARBA00047804"/>
    </source>
</evidence>
<dbReference type="Gene3D" id="3.40.30.10">
    <property type="entry name" value="Glutaredoxin"/>
    <property type="match status" value="1"/>
</dbReference>
<feature type="chain" id="PRO_5008991992" description="Thiol:disulfide interchange protein DsbD" evidence="18">
    <location>
        <begin position="33"/>
        <end position="756"/>
    </location>
</feature>
<dbReference type="PROSITE" id="PS51352">
    <property type="entry name" value="THIOREDOXIN_2"/>
    <property type="match status" value="1"/>
</dbReference>
<evidence type="ECO:0000256" key="11">
    <source>
        <dbReference type="ARBA" id="ARBA00023002"/>
    </source>
</evidence>
<feature type="domain" description="Thioredoxin" evidence="19">
    <location>
        <begin position="615"/>
        <end position="756"/>
    </location>
</feature>
<comment type="function">
    <text evidence="18">Required to facilitate the formation of correct disulfide bonds in some periplasmic proteins and for the assembly of the periplasmic c-type cytochromes. Acts by transferring electrons from cytoplasmic thioredoxin to the periplasm. This transfer involves a cascade of disulfide bond formation and reduction steps.</text>
</comment>
<feature type="disulfide bond" description="Redox-active" evidence="18">
    <location>
        <begin position="673"/>
        <end position="676"/>
    </location>
</feature>
<evidence type="ECO:0000256" key="14">
    <source>
        <dbReference type="ARBA" id="ARBA00023157"/>
    </source>
</evidence>
<dbReference type="NCBIfam" id="NF001419">
    <property type="entry name" value="PRK00293.1"/>
    <property type="match status" value="1"/>
</dbReference>
<evidence type="ECO:0000256" key="13">
    <source>
        <dbReference type="ARBA" id="ARBA00023136"/>
    </source>
</evidence>
<dbReference type="Pfam" id="PF11412">
    <property type="entry name" value="DsbD_N"/>
    <property type="match status" value="2"/>
</dbReference>
<keyword evidence="3 18" id="KW-0813">Transport</keyword>
<dbReference type="AlphaFoldDB" id="A0A0M5LL12"/>
<feature type="disulfide bond" description="Redox-active" evidence="18">
    <location>
        <begin position="360"/>
        <end position="482"/>
    </location>
</feature>
<feature type="signal peptide" evidence="18">
    <location>
        <begin position="1"/>
        <end position="32"/>
    </location>
</feature>
<keyword evidence="12 18" id="KW-0520">NAD</keyword>
<feature type="transmembrane region" description="Helical" evidence="18">
    <location>
        <begin position="421"/>
        <end position="443"/>
    </location>
</feature>
<keyword evidence="13 18" id="KW-0472">Membrane</keyword>
<accession>A0A0M5LL12</accession>
<dbReference type="GO" id="GO:0045454">
    <property type="term" value="P:cell redox homeostasis"/>
    <property type="evidence" value="ECO:0007669"/>
    <property type="project" value="TreeGrafter"/>
</dbReference>
<keyword evidence="4 18" id="KW-1003">Cell membrane</keyword>
<sequence precursor="true">MTYNSPRYPEEKFMKRFLLPLFLLLLSTFAQAQEELLPADKAFAFKASVVNDEIVLDWNVAKGYYLYKEKVKISSDSSAQLGVAKFPPAKIKNDEFFGKVGIYRKSVKVKIPVLEGDSDSLLLNVTFQGCADLGVCYPPITKTVALDISALKKPSLADNAFDIFSQAKQSAQSVVDKIKPISDEPLPADQAFAFSVSALDANTLIASWDIHPEYYLYHDKFFVDVQGAEFDTINFPEGKIKDDPLFGKVQIHKGKLEIILPLKNIQTQNISFTARYQGCWTGGICYPPQEKITGLTLPIQNETLTTNTNQQPSNSTPAAANSSDALNETDQIAALLQQDNIFWVLVSFFGFGLLLSLTPCVFPMIPILSGIIVGQKGEITTRKALIMSIVFVLAMSVTYSIAGVLAGYFGENLQVLFQTPWILVVFSLVFVALAFSMFGYYEIQLPASLQAKIANMSNKQEGGHLIGVAVMGFLSALIVGPCVAPPLAGALIYIGQTGDALLGGLSLFVMSLGMGAPLILIGAGVSKLPRAGGWMDKVKYIFGILMLAVAIWLIERIIPSIASLALWAAIFSISPIAMGVLNKLTDTPSAWGRIFKAIGLLIMFYGILLWGLVARGGGDMLAPLAGWGGSNTQVEQVHISFEKIKSIEDLDRVLARSQKNNQIVMLDFYADWCISCKELERFVFSNSEVVSNMKNVISVQADVTKNDALDKALMAKFNIIGPPGILFFKAGVENRSQRIVGEINAQGFLEHLNKVK</sequence>
<feature type="transmembrane region" description="Helical" evidence="18">
    <location>
        <begin position="564"/>
        <end position="582"/>
    </location>
</feature>
<dbReference type="SUPFAM" id="SSF52833">
    <property type="entry name" value="Thioredoxin-like"/>
    <property type="match status" value="1"/>
</dbReference>
<feature type="transmembrane region" description="Helical" evidence="18">
    <location>
        <begin position="341"/>
        <end position="373"/>
    </location>
</feature>
<dbReference type="Pfam" id="PF02683">
    <property type="entry name" value="DsbD_TM"/>
    <property type="match status" value="1"/>
</dbReference>
<dbReference type="InterPro" id="IPR013766">
    <property type="entry name" value="Thioredoxin_domain"/>
</dbReference>
<keyword evidence="10 18" id="KW-1133">Transmembrane helix</keyword>
<dbReference type="CDD" id="cd02953">
    <property type="entry name" value="DsbDgamma"/>
    <property type="match status" value="1"/>
</dbReference>
<dbReference type="InterPro" id="IPR036929">
    <property type="entry name" value="DsbDN_sf"/>
</dbReference>
<dbReference type="InterPro" id="IPR003834">
    <property type="entry name" value="Cyt_c_assmbl_TM_dom"/>
</dbReference>
<dbReference type="EMBL" id="CP010552">
    <property type="protein sequence ID" value="ALE52423.1"/>
    <property type="molecule type" value="Genomic_DNA"/>
</dbReference>
<dbReference type="HAMAP" id="MF_00399">
    <property type="entry name" value="DbsD"/>
    <property type="match status" value="1"/>
</dbReference>
<dbReference type="PATRIC" id="fig|1705394.5.peg.771"/>
<feature type="transmembrane region" description="Helical" evidence="18">
    <location>
        <begin position="500"/>
        <end position="526"/>
    </location>
</feature>
<evidence type="ECO:0000256" key="7">
    <source>
        <dbReference type="ARBA" id="ARBA00022729"/>
    </source>
</evidence>